<evidence type="ECO:0000313" key="1">
    <source>
        <dbReference type="EMBL" id="KAF5325970.1"/>
    </source>
</evidence>
<proteinExistence type="predicted"/>
<sequence length="340" mass="39217">MGVLQEAGETGPLYNYFASAPFKGFRYGGTDPTREFERLCRHLVAKKVAFYPRRHDYLYQRFHEALRDQFILVFGSDIDDRRVWVKLAQRIGTYLPASYSLEYVRDAVWNTHVNLVDVMNPGIPDGQIRKFSTLEALINYSLVESRPLKMFLRDTDRMSLLSCLLRRMPDDPAERQVFEEAGPGGPLYDFFAKYNHRGFRYVPTDPTTEFDRLCENLGIPWRSDARDGLRDEFAQALRGQFVHIFGGDINDKVAWETLCRRAGLRPIPEDLESLQQLFIGTHTNMVDVMNESIPDGMMLTFTTVEDLSEYSFSARKIFPGDGVAKVDILSVLLRRISLYH</sequence>
<evidence type="ECO:0000313" key="2">
    <source>
        <dbReference type="Proteomes" id="UP000541558"/>
    </source>
</evidence>
<dbReference type="PANTHER" id="PTHR38846">
    <property type="entry name" value="C3H1-TYPE DOMAIN-CONTAINING PROTEIN"/>
    <property type="match status" value="1"/>
</dbReference>
<protein>
    <submittedName>
        <fullName evidence="1">Uncharacterized protein</fullName>
    </submittedName>
</protein>
<dbReference type="EMBL" id="JAACJK010000163">
    <property type="protein sequence ID" value="KAF5325970.1"/>
    <property type="molecule type" value="Genomic_DNA"/>
</dbReference>
<name>A0A8H5BM99_9AGAR</name>
<dbReference type="Proteomes" id="UP000541558">
    <property type="component" value="Unassembled WGS sequence"/>
</dbReference>
<accession>A0A8H5BM99</accession>
<dbReference type="PANTHER" id="PTHR38846:SF1">
    <property type="entry name" value="C3H1-TYPE DOMAIN-CONTAINING PROTEIN"/>
    <property type="match status" value="1"/>
</dbReference>
<organism evidence="1 2">
    <name type="scientific">Ephemerocybe angulata</name>
    <dbReference type="NCBI Taxonomy" id="980116"/>
    <lineage>
        <taxon>Eukaryota</taxon>
        <taxon>Fungi</taxon>
        <taxon>Dikarya</taxon>
        <taxon>Basidiomycota</taxon>
        <taxon>Agaricomycotina</taxon>
        <taxon>Agaricomycetes</taxon>
        <taxon>Agaricomycetidae</taxon>
        <taxon>Agaricales</taxon>
        <taxon>Agaricineae</taxon>
        <taxon>Psathyrellaceae</taxon>
        <taxon>Ephemerocybe</taxon>
    </lineage>
</organism>
<keyword evidence="2" id="KW-1185">Reference proteome</keyword>
<dbReference type="OrthoDB" id="6105938at2759"/>
<gene>
    <name evidence="1" type="ORF">D9611_000505</name>
</gene>
<reference evidence="1 2" key="1">
    <citation type="journal article" date="2020" name="ISME J.">
        <title>Uncovering the hidden diversity of litter-decomposition mechanisms in mushroom-forming fungi.</title>
        <authorList>
            <person name="Floudas D."/>
            <person name="Bentzer J."/>
            <person name="Ahren D."/>
            <person name="Johansson T."/>
            <person name="Persson P."/>
            <person name="Tunlid A."/>
        </authorList>
    </citation>
    <scope>NUCLEOTIDE SEQUENCE [LARGE SCALE GENOMIC DNA]</scope>
    <source>
        <strain evidence="1 2">CBS 175.51</strain>
    </source>
</reference>
<dbReference type="AlphaFoldDB" id="A0A8H5BM99"/>
<comment type="caution">
    <text evidence="1">The sequence shown here is derived from an EMBL/GenBank/DDBJ whole genome shotgun (WGS) entry which is preliminary data.</text>
</comment>